<dbReference type="Proteomes" id="UP001623592">
    <property type="component" value="Unassembled WGS sequence"/>
</dbReference>
<feature type="compositionally biased region" description="Basic and acidic residues" evidence="1">
    <location>
        <begin position="425"/>
        <end position="457"/>
    </location>
</feature>
<feature type="domain" description="Glycosyl transferase family 1" evidence="2">
    <location>
        <begin position="202"/>
        <end position="364"/>
    </location>
</feature>
<feature type="domain" description="Glycosyltransferase subfamily 4-like N-terminal" evidence="3">
    <location>
        <begin position="15"/>
        <end position="190"/>
    </location>
</feature>
<keyword evidence="5" id="KW-1185">Reference proteome</keyword>
<evidence type="ECO:0000259" key="3">
    <source>
        <dbReference type="Pfam" id="PF13439"/>
    </source>
</evidence>
<feature type="compositionally biased region" description="Low complexity" evidence="1">
    <location>
        <begin position="468"/>
        <end position="481"/>
    </location>
</feature>
<comment type="caution">
    <text evidence="4">The sequence shown here is derived from an EMBL/GenBank/DDBJ whole genome shotgun (WGS) entry which is preliminary data.</text>
</comment>
<sequence length="491" mass="56141">MKILMLSWEYPPKNVGGLSTHVYNLSKALSNLGHEIHVITCEEGTAPIEENDNGVYVHRVSPYKVDTDDFTKWVMHLNFAMIEECIRLIRKIGKIDIIHAHDWLTAYCAKVLKWSYKIPTVCTMHATEKGRNNGIRTEMQRYISSAEWLLNYEAWKVVVCSTYMKEEIINTFSIPEDKVWIIPNGVNTEEFDFEFDWLNYRRQFAADDEKIVFFIGRHVFEKGIQLLIDASYGIVQGYSKVKFIIAGKGPMTEELKSRVRNMGLEGRFVFTGYMNNESRDKLYKVSNVVVLPSLYEPFGIAAIEAMAAGCPVIVSDTGGFSEIVEHRFNGMKMINGNANSLKDNVLQLLNDEELCKYMRENAYKTVSENYTWSRVADLTVKMYDFVKEEADGTEWSLGGEITTNKEVRSKQPRRRTKTSTSKSNKKQEVKADEKVEGTIEITKEIEAAVGSDEEKVAKPKRTYKKRSSSAAKPKTTTTRKTTTSKDKTKDK</sequence>
<protein>
    <submittedName>
        <fullName evidence="4">Glycosyltransferase family 4 protein</fullName>
        <ecNumber evidence="4">2.4.-.-</ecNumber>
    </submittedName>
</protein>
<dbReference type="SUPFAM" id="SSF53756">
    <property type="entry name" value="UDP-Glycosyltransferase/glycogen phosphorylase"/>
    <property type="match status" value="1"/>
</dbReference>
<feature type="compositionally biased region" description="Basic residues" evidence="1">
    <location>
        <begin position="458"/>
        <end position="467"/>
    </location>
</feature>
<dbReference type="EMBL" id="JBJIAA010000007">
    <property type="protein sequence ID" value="MFL0250781.1"/>
    <property type="molecule type" value="Genomic_DNA"/>
</dbReference>
<dbReference type="PANTHER" id="PTHR45947">
    <property type="entry name" value="SULFOQUINOVOSYL TRANSFERASE SQD2"/>
    <property type="match status" value="1"/>
</dbReference>
<dbReference type="InterPro" id="IPR001296">
    <property type="entry name" value="Glyco_trans_1"/>
</dbReference>
<evidence type="ECO:0000313" key="4">
    <source>
        <dbReference type="EMBL" id="MFL0250781.1"/>
    </source>
</evidence>
<reference evidence="4 5" key="1">
    <citation type="submission" date="2024-11" db="EMBL/GenBank/DDBJ databases">
        <authorList>
            <person name="Heng Y.C."/>
            <person name="Lim A.C.H."/>
            <person name="Lee J.K.Y."/>
            <person name="Kittelmann S."/>
        </authorList>
    </citation>
    <scope>NUCLEOTIDE SEQUENCE [LARGE SCALE GENOMIC DNA]</scope>
    <source>
        <strain evidence="4 5">WILCCON 0114</strain>
    </source>
</reference>
<evidence type="ECO:0000313" key="5">
    <source>
        <dbReference type="Proteomes" id="UP001623592"/>
    </source>
</evidence>
<dbReference type="Pfam" id="PF13439">
    <property type="entry name" value="Glyco_transf_4"/>
    <property type="match status" value="1"/>
</dbReference>
<gene>
    <name evidence="4" type="ORF">ACJDT4_10145</name>
</gene>
<dbReference type="GO" id="GO:0016757">
    <property type="term" value="F:glycosyltransferase activity"/>
    <property type="evidence" value="ECO:0007669"/>
    <property type="project" value="UniProtKB-KW"/>
</dbReference>
<keyword evidence="4" id="KW-0808">Transferase</keyword>
<dbReference type="CDD" id="cd03801">
    <property type="entry name" value="GT4_PimA-like"/>
    <property type="match status" value="1"/>
</dbReference>
<dbReference type="InterPro" id="IPR050194">
    <property type="entry name" value="Glycosyltransferase_grp1"/>
</dbReference>
<name>A0ABW8TEX4_9CLOT</name>
<dbReference type="RefSeq" id="WP_406787444.1">
    <property type="nucleotide sequence ID" value="NZ_JBJIAA010000007.1"/>
</dbReference>
<evidence type="ECO:0000256" key="1">
    <source>
        <dbReference type="SAM" id="MobiDB-lite"/>
    </source>
</evidence>
<dbReference type="PANTHER" id="PTHR45947:SF3">
    <property type="entry name" value="SULFOQUINOVOSYL TRANSFERASE SQD2"/>
    <property type="match status" value="1"/>
</dbReference>
<dbReference type="Gene3D" id="3.40.50.2000">
    <property type="entry name" value="Glycogen Phosphorylase B"/>
    <property type="match status" value="2"/>
</dbReference>
<dbReference type="Pfam" id="PF00534">
    <property type="entry name" value="Glycos_transf_1"/>
    <property type="match status" value="1"/>
</dbReference>
<keyword evidence="4" id="KW-0328">Glycosyltransferase</keyword>
<proteinExistence type="predicted"/>
<dbReference type="EC" id="2.4.-.-" evidence="4"/>
<feature type="region of interest" description="Disordered" evidence="1">
    <location>
        <begin position="401"/>
        <end position="491"/>
    </location>
</feature>
<evidence type="ECO:0000259" key="2">
    <source>
        <dbReference type="Pfam" id="PF00534"/>
    </source>
</evidence>
<dbReference type="InterPro" id="IPR028098">
    <property type="entry name" value="Glyco_trans_4-like_N"/>
</dbReference>
<organism evidence="4 5">
    <name type="scientific">Clostridium neuense</name>
    <dbReference type="NCBI Taxonomy" id="1728934"/>
    <lineage>
        <taxon>Bacteria</taxon>
        <taxon>Bacillati</taxon>
        <taxon>Bacillota</taxon>
        <taxon>Clostridia</taxon>
        <taxon>Eubacteriales</taxon>
        <taxon>Clostridiaceae</taxon>
        <taxon>Clostridium</taxon>
    </lineage>
</organism>
<accession>A0ABW8TEX4</accession>